<keyword evidence="3 4" id="KW-0378">Hydrolase</keyword>
<dbReference type="PIRSF" id="PIRSF036979">
    <property type="entry name" value="Arginase"/>
    <property type="match status" value="1"/>
</dbReference>
<dbReference type="EMBL" id="JABEMB010000003">
    <property type="protein sequence ID" value="NNH03047.1"/>
    <property type="molecule type" value="Genomic_DNA"/>
</dbReference>
<dbReference type="GO" id="GO:0033389">
    <property type="term" value="P:putrescine biosynthetic process from arginine, via agmatine"/>
    <property type="evidence" value="ECO:0007669"/>
    <property type="project" value="TreeGrafter"/>
</dbReference>
<organism evidence="5 6">
    <name type="scientific">Microbacterium ulmi</name>
    <dbReference type="NCBI Taxonomy" id="179095"/>
    <lineage>
        <taxon>Bacteria</taxon>
        <taxon>Bacillati</taxon>
        <taxon>Actinomycetota</taxon>
        <taxon>Actinomycetes</taxon>
        <taxon>Micrococcales</taxon>
        <taxon>Microbacteriaceae</taxon>
        <taxon>Microbacterium</taxon>
    </lineage>
</organism>
<evidence type="ECO:0000256" key="4">
    <source>
        <dbReference type="RuleBase" id="RU003684"/>
    </source>
</evidence>
<proteinExistence type="inferred from homology"/>
<dbReference type="GO" id="GO:0008783">
    <property type="term" value="F:agmatinase activity"/>
    <property type="evidence" value="ECO:0007669"/>
    <property type="project" value="TreeGrafter"/>
</dbReference>
<dbReference type="Pfam" id="PF00491">
    <property type="entry name" value="Arginase"/>
    <property type="match status" value="1"/>
</dbReference>
<dbReference type="PANTHER" id="PTHR11358">
    <property type="entry name" value="ARGINASE/AGMATINASE"/>
    <property type="match status" value="1"/>
</dbReference>
<dbReference type="InterPro" id="IPR006035">
    <property type="entry name" value="Ureohydrolase"/>
</dbReference>
<evidence type="ECO:0000313" key="6">
    <source>
        <dbReference type="Proteomes" id="UP000543598"/>
    </source>
</evidence>
<accession>A0A7Y2LYS0</accession>
<dbReference type="SUPFAM" id="SSF52768">
    <property type="entry name" value="Arginase/deacetylase"/>
    <property type="match status" value="1"/>
</dbReference>
<dbReference type="RefSeq" id="WP_167034780.1">
    <property type="nucleotide sequence ID" value="NZ_BAAANA010000002.1"/>
</dbReference>
<dbReference type="PROSITE" id="PS51409">
    <property type="entry name" value="ARGINASE_2"/>
    <property type="match status" value="1"/>
</dbReference>
<dbReference type="PANTHER" id="PTHR11358:SF26">
    <property type="entry name" value="GUANIDINO ACID HYDROLASE, MITOCHONDRIAL"/>
    <property type="match status" value="1"/>
</dbReference>
<comment type="similarity">
    <text evidence="1">Belongs to the arginase family. Agmatinase subfamily.</text>
</comment>
<reference evidence="5 6" key="1">
    <citation type="submission" date="2020-05" db="EMBL/GenBank/DDBJ databases">
        <title>MicrobeNet Type strains.</title>
        <authorList>
            <person name="Nicholson A.C."/>
        </authorList>
    </citation>
    <scope>NUCLEOTIDE SEQUENCE [LARGE SCALE GENOMIC DNA]</scope>
    <source>
        <strain evidence="5 6">JCM 14282</strain>
    </source>
</reference>
<dbReference type="PRINTS" id="PR00116">
    <property type="entry name" value="ARGINASE"/>
</dbReference>
<dbReference type="Proteomes" id="UP000543598">
    <property type="component" value="Unassembled WGS sequence"/>
</dbReference>
<evidence type="ECO:0000256" key="1">
    <source>
        <dbReference type="ARBA" id="ARBA00009227"/>
    </source>
</evidence>
<dbReference type="Gene3D" id="3.40.800.10">
    <property type="entry name" value="Ureohydrolase domain"/>
    <property type="match status" value="1"/>
</dbReference>
<evidence type="ECO:0000313" key="5">
    <source>
        <dbReference type="EMBL" id="NNH03047.1"/>
    </source>
</evidence>
<name>A0A7Y2LYS0_9MICO</name>
<keyword evidence="6" id="KW-1185">Reference proteome</keyword>
<comment type="caution">
    <text evidence="5">The sequence shown here is derived from an EMBL/GenBank/DDBJ whole genome shotgun (WGS) entry which is preliminary data.</text>
</comment>
<dbReference type="PROSITE" id="PS01053">
    <property type="entry name" value="ARGINASE_1"/>
    <property type="match status" value="1"/>
</dbReference>
<dbReference type="InterPro" id="IPR020855">
    <property type="entry name" value="Ureohydrolase_Mn_BS"/>
</dbReference>
<dbReference type="AlphaFoldDB" id="A0A7Y2LYS0"/>
<protein>
    <submittedName>
        <fullName evidence="5">Arginase family protein</fullName>
    </submittedName>
</protein>
<gene>
    <name evidence="5" type="ORF">HLA99_04135</name>
</gene>
<keyword evidence="2" id="KW-0479">Metal-binding</keyword>
<dbReference type="GO" id="GO:0046872">
    <property type="term" value="F:metal ion binding"/>
    <property type="evidence" value="ECO:0007669"/>
    <property type="project" value="UniProtKB-KW"/>
</dbReference>
<dbReference type="InterPro" id="IPR023696">
    <property type="entry name" value="Ureohydrolase_dom_sf"/>
</dbReference>
<sequence>MTDPIRTFELVGAPFDGAATLGWPGSRHAPARIRESLAWMTMRSEGGQVFSLDTGGLLPAGPDLIRDAGDVAVVPHDVLATLDAAAQGVSDVVRRGSVPILLGGDDSLLLAGARGLHDAVEGTVAIVHFDAHLDLMDESVRQGRFSHSSGMRRALELDRVRVEHSIQLGPRHFNYPSSLRFIQESGLPQIPAVEVIEAGWRPAADRVLDRIRGADHVFFSFDIDTIDPAHAPGAGAHEPGGITSRDAIELVKVLAPHCDAFAVTEVNPMTDHNDLTSNLAAYLCYYFAVFGAVAA</sequence>
<evidence type="ECO:0000256" key="2">
    <source>
        <dbReference type="ARBA" id="ARBA00022723"/>
    </source>
</evidence>
<evidence type="ECO:0000256" key="3">
    <source>
        <dbReference type="ARBA" id="ARBA00022801"/>
    </source>
</evidence>